<dbReference type="GO" id="GO:0005525">
    <property type="term" value="F:GTP binding"/>
    <property type="evidence" value="ECO:0007669"/>
    <property type="project" value="InterPro"/>
</dbReference>
<dbReference type="GO" id="GO:0003924">
    <property type="term" value="F:GTPase activity"/>
    <property type="evidence" value="ECO:0007669"/>
    <property type="project" value="InterPro"/>
</dbReference>
<evidence type="ECO:0000259" key="5">
    <source>
        <dbReference type="PROSITE" id="PS51718"/>
    </source>
</evidence>
<dbReference type="InterPro" id="IPR001401">
    <property type="entry name" value="Dynamin_GTPase"/>
</dbReference>
<evidence type="ECO:0000256" key="3">
    <source>
        <dbReference type="SAM" id="MobiDB-lite"/>
    </source>
</evidence>
<dbReference type="GO" id="GO:0005739">
    <property type="term" value="C:mitochondrion"/>
    <property type="evidence" value="ECO:0007669"/>
    <property type="project" value="TreeGrafter"/>
</dbReference>
<dbReference type="GO" id="GO:0008017">
    <property type="term" value="F:microtubule binding"/>
    <property type="evidence" value="ECO:0007669"/>
    <property type="project" value="TreeGrafter"/>
</dbReference>
<evidence type="ECO:0000256" key="2">
    <source>
        <dbReference type="ARBA" id="ARBA00023134"/>
    </source>
</evidence>
<dbReference type="PROSITE" id="PS51388">
    <property type="entry name" value="GED"/>
    <property type="match status" value="1"/>
</dbReference>
<name>A0A559MCR4_9HELO</name>
<evidence type="ECO:0000256" key="1">
    <source>
        <dbReference type="ARBA" id="ARBA00022741"/>
    </source>
</evidence>
<protein>
    <submittedName>
        <fullName evidence="6">Interferon-induced GTP-binding protein</fullName>
    </submittedName>
</protein>
<dbReference type="FunFam" id="3.40.50.300:FF:001425">
    <property type="entry name" value="Dynamin GTPase, putative"/>
    <property type="match status" value="1"/>
</dbReference>
<dbReference type="GO" id="GO:0000266">
    <property type="term" value="P:mitochondrial fission"/>
    <property type="evidence" value="ECO:0007669"/>
    <property type="project" value="TreeGrafter"/>
</dbReference>
<dbReference type="GO" id="GO:0016559">
    <property type="term" value="P:peroxisome fission"/>
    <property type="evidence" value="ECO:0007669"/>
    <property type="project" value="TreeGrafter"/>
</dbReference>
<dbReference type="InterPro" id="IPR027417">
    <property type="entry name" value="P-loop_NTPase"/>
</dbReference>
<dbReference type="CDD" id="cd08771">
    <property type="entry name" value="DLP_1"/>
    <property type="match status" value="1"/>
</dbReference>
<dbReference type="InterPro" id="IPR045063">
    <property type="entry name" value="Dynamin_N"/>
</dbReference>
<feature type="domain" description="Dynamin-type G" evidence="5">
    <location>
        <begin position="42"/>
        <end position="334"/>
    </location>
</feature>
<evidence type="ECO:0000313" key="6">
    <source>
        <dbReference type="EMBL" id="TVY90764.1"/>
    </source>
</evidence>
<dbReference type="PROSITE" id="PS51718">
    <property type="entry name" value="G_DYNAMIN_2"/>
    <property type="match status" value="1"/>
</dbReference>
<dbReference type="InterPro" id="IPR022812">
    <property type="entry name" value="Dynamin"/>
</dbReference>
<dbReference type="EMBL" id="QGML01000754">
    <property type="protein sequence ID" value="TVY90764.1"/>
    <property type="molecule type" value="Genomic_DNA"/>
</dbReference>
<organism evidence="6 7">
    <name type="scientific">Lachnellula willkommii</name>
    <dbReference type="NCBI Taxonomy" id="215461"/>
    <lineage>
        <taxon>Eukaryota</taxon>
        <taxon>Fungi</taxon>
        <taxon>Dikarya</taxon>
        <taxon>Ascomycota</taxon>
        <taxon>Pezizomycotina</taxon>
        <taxon>Leotiomycetes</taxon>
        <taxon>Helotiales</taxon>
        <taxon>Lachnaceae</taxon>
        <taxon>Lachnellula</taxon>
    </lineage>
</organism>
<dbReference type="InterPro" id="IPR000375">
    <property type="entry name" value="Dynamin_stalk"/>
</dbReference>
<dbReference type="SUPFAM" id="SSF52540">
    <property type="entry name" value="P-loop containing nucleoside triphosphate hydrolases"/>
    <property type="match status" value="1"/>
</dbReference>
<sequence length="723" mass="81406">MVDETHPTSPGRNPDGKPPGTLADPVMLDKIDRLFACNVGDYIDLPQVVVVGDQSSGKSSVLEGLTNLPFPRDSGLCTKFVTKITFRRSPMARISITIIPAKNSSTEHVEHVRGWAKADLRSLDEKTFADIMKEVHTVMGLSEQVDGVTPPTFSDDVLSLEVCGPKQQHLSIIDVPGIFKKTTQGVTSKADIQMVRSMVLGYMKNPRSVMLTVIPANVDIATQEILEMAEEVDPDGQRTLGVLTKPDLVDKGAEKTIVDLIEGRRHRLALGWLLVRNPGQQELTDPMTDRHALEKSFFSHEQPWNSLDKEKVGIPALQVRVREILAEHIRRDFPKVTLELNKELKRCKNLLADLGPKRDTPADQSKYLIDIATRFQENVALALTARYWGNDIFDQDPSLRLATAVVLRNNVFANTVEKCGHTFRFKSQNANDSEAKSETDGSKSDEERLFHTRVSKSNGDIEDLIRENEELPVPEGDDILGWLTTVYDSSRGFEIGTFDSSLLALTWKKQSQKWDSIALGYISDVIAMTHTFVTDLLRHVCQDERIRTGLSSLLMDGLMERYKKALTQVEFVLEVERSGTPMTLNHYFNDNLEKCRQERMRKTMSAKSFDNCSHGTVVRLDAIMENHPVSNMEHIVQDLHDILQSYYKVARKRFVDTICMQAVDHHLISGQGTPIKLFSPAFVAAMSPEQLDEVAGEDPRQRRKRKQLQKEVQDLEAGKKILI</sequence>
<dbReference type="AlphaFoldDB" id="A0A559MCR4"/>
<keyword evidence="2" id="KW-0342">GTP-binding</keyword>
<evidence type="ECO:0000313" key="7">
    <source>
        <dbReference type="Proteomes" id="UP000315522"/>
    </source>
</evidence>
<keyword evidence="7" id="KW-1185">Reference proteome</keyword>
<feature type="domain" description="GED" evidence="4">
    <location>
        <begin position="636"/>
        <end position="723"/>
    </location>
</feature>
<feature type="region of interest" description="Disordered" evidence="3">
    <location>
        <begin position="691"/>
        <end position="711"/>
    </location>
</feature>
<dbReference type="GO" id="GO:0005874">
    <property type="term" value="C:microtubule"/>
    <property type="evidence" value="ECO:0007669"/>
    <property type="project" value="TreeGrafter"/>
</dbReference>
<gene>
    <name evidence="6" type="primary">mx_2</name>
    <name evidence="6" type="ORF">LAWI1_G006337</name>
</gene>
<comment type="caution">
    <text evidence="6">The sequence shown here is derived from an EMBL/GenBank/DDBJ whole genome shotgun (WGS) entry which is preliminary data.</text>
</comment>
<dbReference type="SMART" id="SM00053">
    <property type="entry name" value="DYNc"/>
    <property type="match status" value="1"/>
</dbReference>
<dbReference type="PRINTS" id="PR00195">
    <property type="entry name" value="DYNAMIN"/>
</dbReference>
<feature type="region of interest" description="Disordered" evidence="3">
    <location>
        <begin position="1"/>
        <end position="23"/>
    </location>
</feature>
<accession>A0A559MCR4</accession>
<keyword evidence="1" id="KW-0547">Nucleotide-binding</keyword>
<dbReference type="PANTHER" id="PTHR11566">
    <property type="entry name" value="DYNAMIN"/>
    <property type="match status" value="1"/>
</dbReference>
<proteinExistence type="predicted"/>
<dbReference type="PANTHER" id="PTHR11566:SF215">
    <property type="entry name" value="DYNAMIN GTPASE"/>
    <property type="match status" value="1"/>
</dbReference>
<dbReference type="InterPro" id="IPR020850">
    <property type="entry name" value="GED_dom"/>
</dbReference>
<dbReference type="InterPro" id="IPR030381">
    <property type="entry name" value="G_DYNAMIN_dom"/>
</dbReference>
<dbReference type="Gene3D" id="3.40.50.300">
    <property type="entry name" value="P-loop containing nucleotide triphosphate hydrolases"/>
    <property type="match status" value="1"/>
</dbReference>
<dbReference type="Pfam" id="PF00350">
    <property type="entry name" value="Dynamin_N"/>
    <property type="match status" value="1"/>
</dbReference>
<evidence type="ECO:0000259" key="4">
    <source>
        <dbReference type="PROSITE" id="PS51388"/>
    </source>
</evidence>
<dbReference type="Pfam" id="PF01031">
    <property type="entry name" value="Dynamin_M"/>
    <property type="match status" value="1"/>
</dbReference>
<dbReference type="Proteomes" id="UP000315522">
    <property type="component" value="Unassembled WGS sequence"/>
</dbReference>
<dbReference type="GO" id="GO:0006897">
    <property type="term" value="P:endocytosis"/>
    <property type="evidence" value="ECO:0007669"/>
    <property type="project" value="TreeGrafter"/>
</dbReference>
<dbReference type="GO" id="GO:0016020">
    <property type="term" value="C:membrane"/>
    <property type="evidence" value="ECO:0007669"/>
    <property type="project" value="TreeGrafter"/>
</dbReference>
<reference evidence="6 7" key="1">
    <citation type="submission" date="2018-05" db="EMBL/GenBank/DDBJ databases">
        <title>Genome sequencing and assembly of the regulated plant pathogen Lachnellula willkommii and related sister species for the development of diagnostic species identification markers.</title>
        <authorList>
            <person name="Giroux E."/>
            <person name="Bilodeau G."/>
        </authorList>
    </citation>
    <scope>NUCLEOTIDE SEQUENCE [LARGE SCALE GENOMIC DNA]</scope>
    <source>
        <strain evidence="6 7">CBS 172.35</strain>
    </source>
</reference>
<dbReference type="Gene3D" id="1.20.120.1240">
    <property type="entry name" value="Dynamin, middle domain"/>
    <property type="match status" value="1"/>
</dbReference>
<dbReference type="GO" id="GO:0048312">
    <property type="term" value="P:intracellular distribution of mitochondria"/>
    <property type="evidence" value="ECO:0007669"/>
    <property type="project" value="TreeGrafter"/>
</dbReference>